<dbReference type="AlphaFoldDB" id="A0A5J5FW74"/>
<reference evidence="3 4" key="1">
    <citation type="submission" date="2019-09" db="EMBL/GenBank/DDBJ databases">
        <authorList>
            <person name="Li Y."/>
        </authorList>
    </citation>
    <scope>NUCLEOTIDE SEQUENCE [LARGE SCALE GENOMIC DNA]</scope>
    <source>
        <strain evidence="3 4">L3-3HA</strain>
    </source>
</reference>
<dbReference type="Proteomes" id="UP000335415">
    <property type="component" value="Unassembled WGS sequence"/>
</dbReference>
<gene>
    <name evidence="3" type="ORF">FJU30_17025</name>
</gene>
<dbReference type="InterPro" id="IPR013097">
    <property type="entry name" value="Dabb"/>
</dbReference>
<comment type="subunit">
    <text evidence="1">Homodimer.</text>
</comment>
<dbReference type="PROSITE" id="PS51502">
    <property type="entry name" value="S_R_A_B_BARREL"/>
    <property type="match status" value="1"/>
</dbReference>
<dbReference type="PANTHER" id="PTHR33178:SF10">
    <property type="entry name" value="STRESS-RESPONSE A_B BARREL DOMAIN-CONTAINING PROTEIN"/>
    <property type="match status" value="1"/>
</dbReference>
<dbReference type="Gene3D" id="3.30.70.100">
    <property type="match status" value="1"/>
</dbReference>
<dbReference type="EMBL" id="VYKJ01000009">
    <property type="protein sequence ID" value="KAA8998119.1"/>
    <property type="molecule type" value="Genomic_DNA"/>
</dbReference>
<sequence>MIRHILLITFTHDASAAQIEQVKQAFLQMPDDVEGVQAVEWGINDSPEGKNEGFTHCVMMTFRDEQARQHYLPHPRHDALKAIFRPALSHIVVLDYPVVPADTRRARQ</sequence>
<comment type="caution">
    <text evidence="3">The sequence shown here is derived from an EMBL/GenBank/DDBJ whole genome shotgun (WGS) entry which is preliminary data.</text>
</comment>
<dbReference type="InterPro" id="IPR044662">
    <property type="entry name" value="HS1/DABB1-like"/>
</dbReference>
<dbReference type="SUPFAM" id="SSF54909">
    <property type="entry name" value="Dimeric alpha+beta barrel"/>
    <property type="match status" value="1"/>
</dbReference>
<accession>A0A5J5FW74</accession>
<organism evidence="3 4">
    <name type="scientific">Affinibrenneria salicis</name>
    <dbReference type="NCBI Taxonomy" id="2590031"/>
    <lineage>
        <taxon>Bacteria</taxon>
        <taxon>Pseudomonadati</taxon>
        <taxon>Pseudomonadota</taxon>
        <taxon>Gammaproteobacteria</taxon>
        <taxon>Enterobacterales</taxon>
        <taxon>Pectobacteriaceae</taxon>
        <taxon>Affinibrenneria</taxon>
    </lineage>
</organism>
<evidence type="ECO:0000259" key="2">
    <source>
        <dbReference type="PROSITE" id="PS51502"/>
    </source>
</evidence>
<evidence type="ECO:0000256" key="1">
    <source>
        <dbReference type="ARBA" id="ARBA00011738"/>
    </source>
</evidence>
<dbReference type="PANTHER" id="PTHR33178">
    <property type="match status" value="1"/>
</dbReference>
<dbReference type="Pfam" id="PF07876">
    <property type="entry name" value="Dabb"/>
    <property type="match status" value="1"/>
</dbReference>
<name>A0A5J5FW74_9GAMM</name>
<dbReference type="OrthoDB" id="9816070at2"/>
<evidence type="ECO:0000313" key="3">
    <source>
        <dbReference type="EMBL" id="KAA8998119.1"/>
    </source>
</evidence>
<protein>
    <submittedName>
        <fullName evidence="3">Dabb family protein</fullName>
    </submittedName>
</protein>
<feature type="domain" description="Stress-response A/B barrel" evidence="2">
    <location>
        <begin position="2"/>
        <end position="96"/>
    </location>
</feature>
<dbReference type="SMART" id="SM00886">
    <property type="entry name" value="Dabb"/>
    <property type="match status" value="1"/>
</dbReference>
<dbReference type="InterPro" id="IPR011008">
    <property type="entry name" value="Dimeric_a/b-barrel"/>
</dbReference>
<dbReference type="RefSeq" id="WP_150436178.1">
    <property type="nucleotide sequence ID" value="NZ_VYKJ01000009.1"/>
</dbReference>
<proteinExistence type="predicted"/>
<keyword evidence="4" id="KW-1185">Reference proteome</keyword>
<evidence type="ECO:0000313" key="4">
    <source>
        <dbReference type="Proteomes" id="UP000335415"/>
    </source>
</evidence>